<evidence type="ECO:0000313" key="4">
    <source>
        <dbReference type="Proteomes" id="UP001501310"/>
    </source>
</evidence>
<comment type="caution">
    <text evidence="3">The sequence shown here is derived from an EMBL/GenBank/DDBJ whole genome shotgun (WGS) entry which is preliminary data.</text>
</comment>
<protein>
    <recommendedName>
        <fullName evidence="2">DUF5681 domain-containing protein</fullName>
    </recommendedName>
</protein>
<evidence type="ECO:0000256" key="1">
    <source>
        <dbReference type="SAM" id="MobiDB-lite"/>
    </source>
</evidence>
<gene>
    <name evidence="3" type="ORF">GCM10022211_13960</name>
</gene>
<evidence type="ECO:0000313" key="3">
    <source>
        <dbReference type="EMBL" id="GAA4003495.1"/>
    </source>
</evidence>
<name>A0ABP7RXB5_9SPHN</name>
<dbReference type="EMBL" id="BAAAZD010000001">
    <property type="protein sequence ID" value="GAA4003495.1"/>
    <property type="molecule type" value="Genomic_DNA"/>
</dbReference>
<accession>A0ABP7RXB5</accession>
<feature type="compositionally biased region" description="Basic and acidic residues" evidence="1">
    <location>
        <begin position="10"/>
        <end position="22"/>
    </location>
</feature>
<reference evidence="4" key="1">
    <citation type="journal article" date="2019" name="Int. J. Syst. Evol. Microbiol.">
        <title>The Global Catalogue of Microorganisms (GCM) 10K type strain sequencing project: providing services to taxonomists for standard genome sequencing and annotation.</title>
        <authorList>
            <consortium name="The Broad Institute Genomics Platform"/>
            <consortium name="The Broad Institute Genome Sequencing Center for Infectious Disease"/>
            <person name="Wu L."/>
            <person name="Ma J."/>
        </authorList>
    </citation>
    <scope>NUCLEOTIDE SEQUENCE [LARGE SCALE GENOMIC DNA]</scope>
    <source>
        <strain evidence="4">JCM 16603</strain>
    </source>
</reference>
<proteinExistence type="predicted"/>
<feature type="domain" description="DUF5681" evidence="2">
    <location>
        <begin position="19"/>
        <end position="97"/>
    </location>
</feature>
<sequence length="134" mass="15399">MPAYQKKRRDVGYKRPPVEHQFKPGQKPPPRKPKSAKPKSRAQLLAMILREELRVEIGGKARWCTRAELLVLIAFQLAERGNASVSRALADFLLAQEDPVEWEETWMQIGDPDCESQVFRVDGRTGMRLDDLKE</sequence>
<dbReference type="Pfam" id="PF18932">
    <property type="entry name" value="DUF5681"/>
    <property type="match status" value="1"/>
</dbReference>
<feature type="compositionally biased region" description="Basic residues" evidence="1">
    <location>
        <begin position="29"/>
        <end position="40"/>
    </location>
</feature>
<dbReference type="Proteomes" id="UP001501310">
    <property type="component" value="Unassembled WGS sequence"/>
</dbReference>
<feature type="region of interest" description="Disordered" evidence="1">
    <location>
        <begin position="1"/>
        <end position="40"/>
    </location>
</feature>
<keyword evidence="4" id="KW-1185">Reference proteome</keyword>
<organism evidence="3 4">
    <name type="scientific">Sphingomonas humi</name>
    <dbReference type="NCBI Taxonomy" id="335630"/>
    <lineage>
        <taxon>Bacteria</taxon>
        <taxon>Pseudomonadati</taxon>
        <taxon>Pseudomonadota</taxon>
        <taxon>Alphaproteobacteria</taxon>
        <taxon>Sphingomonadales</taxon>
        <taxon>Sphingomonadaceae</taxon>
        <taxon>Sphingomonas</taxon>
    </lineage>
</organism>
<dbReference type="InterPro" id="IPR043736">
    <property type="entry name" value="DUF5681"/>
</dbReference>
<evidence type="ECO:0000259" key="2">
    <source>
        <dbReference type="Pfam" id="PF18932"/>
    </source>
</evidence>
<dbReference type="RefSeq" id="WP_344709457.1">
    <property type="nucleotide sequence ID" value="NZ_BAAAZD010000001.1"/>
</dbReference>